<dbReference type="EMBL" id="JACHJV010000003">
    <property type="protein sequence ID" value="MBB4928723.1"/>
    <property type="molecule type" value="Genomic_DNA"/>
</dbReference>
<protein>
    <recommendedName>
        <fullName evidence="4">Spore-associated protein A</fullName>
    </recommendedName>
</protein>
<evidence type="ECO:0008006" key="4">
    <source>
        <dbReference type="Google" id="ProtNLM"/>
    </source>
</evidence>
<gene>
    <name evidence="2" type="ORF">FHR34_007820</name>
</gene>
<dbReference type="RefSeq" id="WP_184946270.1">
    <property type="nucleotide sequence ID" value="NZ_JACHJV010000003.1"/>
</dbReference>
<feature type="chain" id="PRO_5031362035" description="Spore-associated protein A" evidence="1">
    <location>
        <begin position="28"/>
        <end position="162"/>
    </location>
</feature>
<dbReference type="Proteomes" id="UP000540506">
    <property type="component" value="Unassembled WGS sequence"/>
</dbReference>
<sequence>MRNIIRRLALTGSLVLAAASGVTVATADTASADGWGCSGNDVSGSPYAVATTTGAVYSYVHLFYDPSSGDNCAVNVKTGSLYGTPTLTKVKLSVCSDPAPTTSCSGWNLPSQEDPTNNSTLYAYYAGPVTVPGVGHCIAVYAETDRTASDFATYWSGAFHCG</sequence>
<name>A0A7W7W023_KITKI</name>
<reference evidence="2 3" key="1">
    <citation type="submission" date="2020-08" db="EMBL/GenBank/DDBJ databases">
        <title>Sequencing the genomes of 1000 actinobacteria strains.</title>
        <authorList>
            <person name="Klenk H.-P."/>
        </authorList>
    </citation>
    <scope>NUCLEOTIDE SEQUENCE [LARGE SCALE GENOMIC DNA]</scope>
    <source>
        <strain evidence="2 3">DSM 41654</strain>
    </source>
</reference>
<organism evidence="2 3">
    <name type="scientific">Kitasatospora kifunensis</name>
    <name type="common">Streptomyces kifunensis</name>
    <dbReference type="NCBI Taxonomy" id="58351"/>
    <lineage>
        <taxon>Bacteria</taxon>
        <taxon>Bacillati</taxon>
        <taxon>Actinomycetota</taxon>
        <taxon>Actinomycetes</taxon>
        <taxon>Kitasatosporales</taxon>
        <taxon>Streptomycetaceae</taxon>
        <taxon>Kitasatospora</taxon>
    </lineage>
</organism>
<accession>A0A7W7W023</accession>
<comment type="caution">
    <text evidence="2">The sequence shown here is derived from an EMBL/GenBank/DDBJ whole genome shotgun (WGS) entry which is preliminary data.</text>
</comment>
<dbReference type="AlphaFoldDB" id="A0A7W7W023"/>
<evidence type="ECO:0000313" key="2">
    <source>
        <dbReference type="EMBL" id="MBB4928723.1"/>
    </source>
</evidence>
<dbReference type="InterPro" id="IPR006311">
    <property type="entry name" value="TAT_signal"/>
</dbReference>
<proteinExistence type="predicted"/>
<evidence type="ECO:0000313" key="3">
    <source>
        <dbReference type="Proteomes" id="UP000540506"/>
    </source>
</evidence>
<keyword evidence="3" id="KW-1185">Reference proteome</keyword>
<evidence type="ECO:0000256" key="1">
    <source>
        <dbReference type="SAM" id="SignalP"/>
    </source>
</evidence>
<feature type="signal peptide" evidence="1">
    <location>
        <begin position="1"/>
        <end position="27"/>
    </location>
</feature>
<dbReference type="PROSITE" id="PS51318">
    <property type="entry name" value="TAT"/>
    <property type="match status" value="1"/>
</dbReference>
<keyword evidence="1" id="KW-0732">Signal</keyword>